<evidence type="ECO:0000256" key="6">
    <source>
        <dbReference type="ARBA" id="ARBA00023015"/>
    </source>
</evidence>
<feature type="domain" description="Rrn7/TAF1B C-terminal cyclin" evidence="10">
    <location>
        <begin position="343"/>
        <end position="465"/>
    </location>
</feature>
<dbReference type="PANTHER" id="PTHR31576">
    <property type="entry name" value="TATA BOX-BINDING PROTEIN-ASSOCIATED FACTOR RNA POLYMERASE I SUBUNIT B"/>
    <property type="match status" value="1"/>
</dbReference>
<proteinExistence type="inferred from homology"/>
<dbReference type="GO" id="GO:0005668">
    <property type="term" value="C:RNA polymerase transcription factor SL1 complex"/>
    <property type="evidence" value="ECO:0007669"/>
    <property type="project" value="TreeGrafter"/>
</dbReference>
<dbReference type="GeneID" id="112687574"/>
<dbReference type="GO" id="GO:0001164">
    <property type="term" value="F:RNA polymerase I core promoter sequence-specific DNA binding"/>
    <property type="evidence" value="ECO:0007669"/>
    <property type="project" value="InterPro"/>
</dbReference>
<evidence type="ECO:0000256" key="3">
    <source>
        <dbReference type="ARBA" id="ARBA00022723"/>
    </source>
</evidence>
<dbReference type="InterPro" id="IPR048538">
    <property type="entry name" value="Rrn7_cyclin_C"/>
</dbReference>
<comment type="similarity">
    <text evidence="2">Belongs to the RRN7/TAF1B family.</text>
</comment>
<evidence type="ECO:0000256" key="4">
    <source>
        <dbReference type="ARBA" id="ARBA00022771"/>
    </source>
</evidence>
<dbReference type="OrthoDB" id="10069252at2759"/>
<keyword evidence="11" id="KW-1185">Reference proteome</keyword>
<keyword evidence="9" id="KW-0539">Nucleus</keyword>
<evidence type="ECO:0000256" key="9">
    <source>
        <dbReference type="ARBA" id="ARBA00023242"/>
    </source>
</evidence>
<dbReference type="AlphaFoldDB" id="A0A8B8G0I6"/>
<keyword evidence="8" id="KW-0804">Transcription</keyword>
<comment type="subcellular location">
    <subcellularLocation>
        <location evidence="1">Nucleus</location>
        <location evidence="1">Nucleolus</location>
    </subcellularLocation>
</comment>
<evidence type="ECO:0000256" key="1">
    <source>
        <dbReference type="ARBA" id="ARBA00004604"/>
    </source>
</evidence>
<dbReference type="InterPro" id="IPR033599">
    <property type="entry name" value="TAF1B/Rrn7"/>
</dbReference>
<dbReference type="GO" id="GO:0070860">
    <property type="term" value="C:RNA polymerase I core factor complex"/>
    <property type="evidence" value="ECO:0007669"/>
    <property type="project" value="InterPro"/>
</dbReference>
<evidence type="ECO:0000256" key="5">
    <source>
        <dbReference type="ARBA" id="ARBA00022833"/>
    </source>
</evidence>
<evidence type="ECO:0000313" key="12">
    <source>
        <dbReference type="RefSeq" id="XP_025416111.1"/>
    </source>
</evidence>
<dbReference type="Proteomes" id="UP000694846">
    <property type="component" value="Unplaced"/>
</dbReference>
<evidence type="ECO:0000256" key="7">
    <source>
        <dbReference type="ARBA" id="ARBA00023125"/>
    </source>
</evidence>
<accession>A0A8B8G0I6</accession>
<evidence type="ECO:0000256" key="8">
    <source>
        <dbReference type="ARBA" id="ARBA00023163"/>
    </source>
</evidence>
<organism evidence="11 12">
    <name type="scientific">Sipha flava</name>
    <name type="common">yellow sugarcane aphid</name>
    <dbReference type="NCBI Taxonomy" id="143950"/>
    <lineage>
        <taxon>Eukaryota</taxon>
        <taxon>Metazoa</taxon>
        <taxon>Ecdysozoa</taxon>
        <taxon>Arthropoda</taxon>
        <taxon>Hexapoda</taxon>
        <taxon>Insecta</taxon>
        <taxon>Pterygota</taxon>
        <taxon>Neoptera</taxon>
        <taxon>Paraneoptera</taxon>
        <taxon>Hemiptera</taxon>
        <taxon>Sternorrhyncha</taxon>
        <taxon>Aphidomorpha</taxon>
        <taxon>Aphidoidea</taxon>
        <taxon>Aphididae</taxon>
        <taxon>Sipha</taxon>
    </lineage>
</organism>
<gene>
    <name evidence="12" type="primary">LOC112687574</name>
</gene>
<keyword evidence="6" id="KW-0805">Transcription regulation</keyword>
<dbReference type="Pfam" id="PF20645">
    <property type="entry name" value="Rrn7_cyclin_C"/>
    <property type="match status" value="1"/>
</dbReference>
<evidence type="ECO:0000259" key="10">
    <source>
        <dbReference type="Pfam" id="PF20645"/>
    </source>
</evidence>
<keyword evidence="4" id="KW-0863">Zinc-finger</keyword>
<dbReference type="RefSeq" id="XP_025416111.1">
    <property type="nucleotide sequence ID" value="XM_025560326.1"/>
</dbReference>
<dbReference type="CTD" id="9014"/>
<keyword evidence="3" id="KW-0479">Metal-binding</keyword>
<dbReference type="GO" id="GO:0042790">
    <property type="term" value="P:nucleolar large rRNA transcription by RNA polymerase I"/>
    <property type="evidence" value="ECO:0007669"/>
    <property type="project" value="TreeGrafter"/>
</dbReference>
<reference evidence="12" key="1">
    <citation type="submission" date="2025-08" db="UniProtKB">
        <authorList>
            <consortium name="RefSeq"/>
        </authorList>
    </citation>
    <scope>IDENTIFICATION</scope>
    <source>
        <tissue evidence="12">Whole body</tissue>
    </source>
</reference>
<evidence type="ECO:0000313" key="11">
    <source>
        <dbReference type="Proteomes" id="UP000694846"/>
    </source>
</evidence>
<evidence type="ECO:0000256" key="2">
    <source>
        <dbReference type="ARBA" id="ARBA00006899"/>
    </source>
</evidence>
<protein>
    <submittedName>
        <fullName evidence="12">TATA box-binding protein-associated factor RNA polymerase I subunit B</fullName>
    </submittedName>
</protein>
<dbReference type="PANTHER" id="PTHR31576:SF2">
    <property type="entry name" value="TATA BOX-BINDING PROTEIN-ASSOCIATED FACTOR RNA POLYMERASE I SUBUNIT B"/>
    <property type="match status" value="1"/>
</dbReference>
<keyword evidence="5" id="KW-0862">Zinc</keyword>
<dbReference type="GO" id="GO:0008270">
    <property type="term" value="F:zinc ion binding"/>
    <property type="evidence" value="ECO:0007669"/>
    <property type="project" value="UniProtKB-KW"/>
</dbReference>
<name>A0A8B8G0I6_9HEMI</name>
<keyword evidence="7" id="KW-0238">DNA-binding</keyword>
<sequence>MESNNECFVCGGHDFTIADGVFICNECGIQSQNFREELINFNDNIMYGKHDKMIDKDHEITVGSQLEKKKKLLSWECFNLILIGLTNEMIELGANPSLKVIVLQLWVRYLQCIEAAFTSKKFRKLPKLNTSFNNIDGEILYDIANIRKKLLYSKTGIWKGKQKTSRSKRKKLFTSFNCNASSILTASQKQIRVTHKLRKLDHTKTDINNDSIGFSNDVNVLQRRKNSRKINIKMAKNVQKSLKAMPSISKDLTFEESTKIFQSGRKCWKRLKHKEKKNMITIKKLISIIRLATIINNDDIYLSDILRWIHEGHFHINHINLFLPENVVHGINLRKIMLMSSRNKLNQEITMIMFLLKIDQLPNIDFKKMAKRFCDELQLPSDFTNIVCKLISISPPSLHFTHVLPDIEIKVMAYLLFAAKFLFCLDGNAENLSSDFAEKVNRLNNEHQKLFSWNEYVKYIECRNTVVSDYNSVLHTKLYENKIHNTKLFINNWNIIKSTLPLKNKIFNKKFRENTECLFKSLPDIGRTESYRGIPASTKPLTSTLKWILDYYSVQLSVVTRTTLENDFTQTDILYLTNEERIYDLANKYDIPIEINSNKPLYYVKEKNEDPDTKIPVPNNTEVKVFLTNHIPNKTQQTETLNTSYKEKPNTIYLGTGLYYWYIHLSTFFLLRADIVKIDMVLKKKLPHSFLWFMHQCCRILDCAPSHLYLELLRLEKKFSTFLQSNEMMSDSKDEDFLSNGSS</sequence>